<dbReference type="PANTHER" id="PTHR46497">
    <property type="entry name" value="THIOREDOXIN DOMAIN-CONTAINING PROTEIN 11"/>
    <property type="match status" value="1"/>
</dbReference>
<dbReference type="OrthoDB" id="1910803at2759"/>
<organism evidence="3">
    <name type="scientific">Enterobius vermicularis</name>
    <name type="common">Human pinworm</name>
    <dbReference type="NCBI Taxonomy" id="51028"/>
    <lineage>
        <taxon>Eukaryota</taxon>
        <taxon>Metazoa</taxon>
        <taxon>Ecdysozoa</taxon>
        <taxon>Nematoda</taxon>
        <taxon>Chromadorea</taxon>
        <taxon>Rhabditida</taxon>
        <taxon>Spirurina</taxon>
        <taxon>Oxyuridomorpha</taxon>
        <taxon>Oxyuroidea</taxon>
        <taxon>Oxyuridae</taxon>
        <taxon>Enterobius</taxon>
    </lineage>
</organism>
<protein>
    <submittedName>
        <fullName evidence="3">Thioredoxin domain-containing protein</fullName>
    </submittedName>
</protein>
<dbReference type="STRING" id="51028.A0A0N4V8P4"/>
<dbReference type="WBParaSite" id="EVEC_0000675801-mRNA-1">
    <property type="protein sequence ID" value="EVEC_0000675801-mRNA-1"/>
    <property type="gene ID" value="EVEC_0000675801"/>
</dbReference>
<dbReference type="PANTHER" id="PTHR46497:SF1">
    <property type="entry name" value="THIOREDOXIN DOMAIN-CONTAINING PROTEIN 11"/>
    <property type="match status" value="1"/>
</dbReference>
<reference evidence="1 2" key="2">
    <citation type="submission" date="2018-10" db="EMBL/GenBank/DDBJ databases">
        <authorList>
            <consortium name="Pathogen Informatics"/>
        </authorList>
    </citation>
    <scope>NUCLEOTIDE SEQUENCE [LARGE SCALE GENOMIC DNA]</scope>
</reference>
<dbReference type="InterPro" id="IPR052792">
    <property type="entry name" value="Thioredoxin_dom-contain_11"/>
</dbReference>
<gene>
    <name evidence="1" type="ORF">EVEC_LOCUS6306</name>
</gene>
<dbReference type="AlphaFoldDB" id="A0A0N4V8P4"/>
<name>A0A0N4V8P4_ENTVE</name>
<reference evidence="3" key="1">
    <citation type="submission" date="2017-02" db="UniProtKB">
        <authorList>
            <consortium name="WormBaseParasite"/>
        </authorList>
    </citation>
    <scope>IDENTIFICATION</scope>
</reference>
<sequence length="410" mass="47015">MVNLYQAKSTRMPLSTTSASFSNEDVDSVLLDYAEKESELIIKEALAKAYSVKSEVGNARVFGHHADERLIRWPASPPGRFFRPEASDVLKDFYDGNGASVNKLLSHSEVAIVMYYAPWSLESRQARPVYEIVARSFSSNPQLSFFAVNCFVAQGECRKTYKAHAFPIIVAYIGRLPLMYHSEITPDFLFNWVSYLLKPMVRLTSRRDVEEFVARNDFSAVAYFSDKALLRETSRFRKYLASSLYVAQYDDLISRTAFAVLTDPVTALYLRFSYDTQVRLYHWHSTTNFPEDKNYTGSAIAEWIKEQAHDEHLVHWIVPGNKCNQSDLGKTEQFSSIITQFPTVVLFTTREPLYQEQSDYSIMSQLISNGVFKLMLRDHALRSLVGSSDAANRVSPMIRQFFYLDYLSHL</sequence>
<evidence type="ECO:0000313" key="1">
    <source>
        <dbReference type="EMBL" id="VDD91555.1"/>
    </source>
</evidence>
<keyword evidence="2" id="KW-1185">Reference proteome</keyword>
<dbReference type="SUPFAM" id="SSF52833">
    <property type="entry name" value="Thioredoxin-like"/>
    <property type="match status" value="1"/>
</dbReference>
<accession>A0A0N4V8P4</accession>
<dbReference type="EMBL" id="UXUI01008462">
    <property type="protein sequence ID" value="VDD91555.1"/>
    <property type="molecule type" value="Genomic_DNA"/>
</dbReference>
<dbReference type="InterPro" id="IPR036249">
    <property type="entry name" value="Thioredoxin-like_sf"/>
</dbReference>
<evidence type="ECO:0000313" key="3">
    <source>
        <dbReference type="WBParaSite" id="EVEC_0000675801-mRNA-1"/>
    </source>
</evidence>
<proteinExistence type="predicted"/>
<dbReference type="Gene3D" id="3.40.30.10">
    <property type="entry name" value="Glutaredoxin"/>
    <property type="match status" value="1"/>
</dbReference>
<dbReference type="Proteomes" id="UP000274131">
    <property type="component" value="Unassembled WGS sequence"/>
</dbReference>
<evidence type="ECO:0000313" key="2">
    <source>
        <dbReference type="Proteomes" id="UP000274131"/>
    </source>
</evidence>